<reference evidence="2 3" key="1">
    <citation type="submission" date="2017-06" db="EMBL/GenBank/DDBJ databases">
        <title>Streptomyces albireticuli Genome sequencing and assembly.</title>
        <authorList>
            <person name="Wang Y."/>
            <person name="Du B."/>
            <person name="Ding Y."/>
            <person name="Liu H."/>
            <person name="Hou Q."/>
            <person name="Liu K."/>
            <person name="Yao L."/>
            <person name="Wang C."/>
        </authorList>
    </citation>
    <scope>NUCLEOTIDE SEQUENCE [LARGE SCALE GENOMIC DNA]</scope>
    <source>
        <strain evidence="2 3">MDJK11</strain>
    </source>
</reference>
<dbReference type="Pfam" id="PF13560">
    <property type="entry name" value="HTH_31"/>
    <property type="match status" value="1"/>
</dbReference>
<organism evidence="2 3">
    <name type="scientific">Streptomyces albireticuli</name>
    <dbReference type="NCBI Taxonomy" id="1940"/>
    <lineage>
        <taxon>Bacteria</taxon>
        <taxon>Bacillati</taxon>
        <taxon>Actinomycetota</taxon>
        <taxon>Actinomycetes</taxon>
        <taxon>Kitasatosporales</taxon>
        <taxon>Streptomycetaceae</taxon>
        <taxon>Streptomyces</taxon>
    </lineage>
</organism>
<dbReference type="InterPro" id="IPR043917">
    <property type="entry name" value="DUF5753"/>
</dbReference>
<dbReference type="SMART" id="SM00530">
    <property type="entry name" value="HTH_XRE"/>
    <property type="match status" value="1"/>
</dbReference>
<dbReference type="Proteomes" id="UP000195755">
    <property type="component" value="Chromosome"/>
</dbReference>
<dbReference type="RefSeq" id="WP_087928184.1">
    <property type="nucleotide sequence ID" value="NZ_CP021744.1"/>
</dbReference>
<evidence type="ECO:0000259" key="1">
    <source>
        <dbReference type="PROSITE" id="PS50943"/>
    </source>
</evidence>
<dbReference type="InterPro" id="IPR001387">
    <property type="entry name" value="Cro/C1-type_HTH"/>
</dbReference>
<dbReference type="Gene3D" id="1.10.260.40">
    <property type="entry name" value="lambda repressor-like DNA-binding domains"/>
    <property type="match status" value="1"/>
</dbReference>
<evidence type="ECO:0000313" key="2">
    <source>
        <dbReference type="EMBL" id="ARZ70191.1"/>
    </source>
</evidence>
<feature type="domain" description="HTH cro/C1-type" evidence="1">
    <location>
        <begin position="18"/>
        <end position="72"/>
    </location>
</feature>
<proteinExistence type="predicted"/>
<dbReference type="SUPFAM" id="SSF47413">
    <property type="entry name" value="lambda repressor-like DNA-binding domains"/>
    <property type="match status" value="1"/>
</dbReference>
<dbReference type="EMBL" id="CP021744">
    <property type="protein sequence ID" value="ARZ70191.1"/>
    <property type="molecule type" value="Genomic_DNA"/>
</dbReference>
<gene>
    <name evidence="2" type="ORF">SMD11_4594</name>
</gene>
<dbReference type="InterPro" id="IPR010982">
    <property type="entry name" value="Lambda_DNA-bd_dom_sf"/>
</dbReference>
<sequence>MPVRNSSTARQLRLGAELRKLREAAGISSTEAGRLLGTSQAQISNIETGRVGVSANRVRMLAINYRCTDQALIEALTTMAEERRRGWWDHYQDVLPTGLLDLAETEHHATALRVAQAITIPGLLQTPEHARAIFREFVPALKPHEVEHRVSHRVKRQEILFRDKPTSYTAIIHEAALRMQFGGPETARAQLAHVISMTERENIAIAVIPFNVTSFPISGHGVDYCYGPVPHLDTVHLDAAHGGQLVDAAASLRRYRLMLDRMQQVALDVIASRELMHHIAKST</sequence>
<dbReference type="GO" id="GO:0003677">
    <property type="term" value="F:DNA binding"/>
    <property type="evidence" value="ECO:0007669"/>
    <property type="project" value="UniProtKB-KW"/>
</dbReference>
<dbReference type="AlphaFoldDB" id="A0A1Z2L7J1"/>
<dbReference type="Pfam" id="PF19054">
    <property type="entry name" value="DUF5753"/>
    <property type="match status" value="1"/>
</dbReference>
<protein>
    <submittedName>
        <fullName evidence="2">DNA-binding protein</fullName>
    </submittedName>
</protein>
<dbReference type="KEGG" id="salj:SMD11_4594"/>
<dbReference type="OrthoDB" id="3462393at2"/>
<accession>A0A1Z2L7J1</accession>
<name>A0A1Z2L7J1_9ACTN</name>
<dbReference type="PROSITE" id="PS50943">
    <property type="entry name" value="HTH_CROC1"/>
    <property type="match status" value="1"/>
</dbReference>
<evidence type="ECO:0000313" key="3">
    <source>
        <dbReference type="Proteomes" id="UP000195755"/>
    </source>
</evidence>
<keyword evidence="2" id="KW-0238">DNA-binding</keyword>
<dbReference type="CDD" id="cd00093">
    <property type="entry name" value="HTH_XRE"/>
    <property type="match status" value="1"/>
</dbReference>